<dbReference type="Gene3D" id="1.10.10.10">
    <property type="entry name" value="Winged helix-like DNA-binding domain superfamily/Winged helix DNA-binding domain"/>
    <property type="match status" value="1"/>
</dbReference>
<evidence type="ECO:0000256" key="4">
    <source>
        <dbReference type="ARBA" id="ARBA00023125"/>
    </source>
</evidence>
<protein>
    <submittedName>
        <fullName evidence="8">RNA polymerase sigma factor</fullName>
    </submittedName>
</protein>
<dbReference type="InterPro" id="IPR039425">
    <property type="entry name" value="RNA_pol_sigma-70-like"/>
</dbReference>
<dbReference type="NCBIfam" id="TIGR02937">
    <property type="entry name" value="sigma70-ECF"/>
    <property type="match status" value="1"/>
</dbReference>
<evidence type="ECO:0000256" key="1">
    <source>
        <dbReference type="ARBA" id="ARBA00010641"/>
    </source>
</evidence>
<dbReference type="SUPFAM" id="SSF88946">
    <property type="entry name" value="Sigma2 domain of RNA polymerase sigma factors"/>
    <property type="match status" value="1"/>
</dbReference>
<dbReference type="InterPro" id="IPR036388">
    <property type="entry name" value="WH-like_DNA-bd_sf"/>
</dbReference>
<dbReference type="InterPro" id="IPR013325">
    <property type="entry name" value="RNA_pol_sigma_r2"/>
</dbReference>
<reference evidence="8" key="1">
    <citation type="submission" date="2018-01" db="EMBL/GenBank/DDBJ databases">
        <authorList>
            <person name="Regsiter A."/>
            <person name="William W."/>
        </authorList>
    </citation>
    <scope>NUCLEOTIDE SEQUENCE</scope>
    <source>
        <strain evidence="8">TRIP AH-1</strain>
    </source>
</reference>
<dbReference type="AlphaFoldDB" id="A0A445MQK0"/>
<dbReference type="PANTHER" id="PTHR43133:SF8">
    <property type="entry name" value="RNA POLYMERASE SIGMA FACTOR HI_1459-RELATED"/>
    <property type="match status" value="1"/>
</dbReference>
<keyword evidence="5" id="KW-0804">Transcription</keyword>
<feature type="domain" description="RNA polymerase sigma factor 70 region 4 type 2" evidence="7">
    <location>
        <begin position="150"/>
        <end position="191"/>
    </location>
</feature>
<gene>
    <name evidence="8" type="ORF">PITCH_A1010017</name>
</gene>
<dbReference type="InterPro" id="IPR007627">
    <property type="entry name" value="RNA_pol_sigma70_r2"/>
</dbReference>
<organism evidence="8">
    <name type="scientific">uncultured Desulfobacterium sp</name>
    <dbReference type="NCBI Taxonomy" id="201089"/>
    <lineage>
        <taxon>Bacteria</taxon>
        <taxon>Pseudomonadati</taxon>
        <taxon>Thermodesulfobacteriota</taxon>
        <taxon>Desulfobacteria</taxon>
        <taxon>Desulfobacterales</taxon>
        <taxon>Desulfobacteriaceae</taxon>
        <taxon>Desulfobacterium</taxon>
        <taxon>environmental samples</taxon>
    </lineage>
</organism>
<dbReference type="InterPro" id="IPR013324">
    <property type="entry name" value="RNA_pol_sigma_r3/r4-like"/>
</dbReference>
<dbReference type="CDD" id="cd06171">
    <property type="entry name" value="Sigma70_r4"/>
    <property type="match status" value="1"/>
</dbReference>
<dbReference type="SUPFAM" id="SSF88659">
    <property type="entry name" value="Sigma3 and sigma4 domains of RNA polymerase sigma factors"/>
    <property type="match status" value="1"/>
</dbReference>
<keyword evidence="3" id="KW-0731">Sigma factor</keyword>
<evidence type="ECO:0000313" key="8">
    <source>
        <dbReference type="EMBL" id="SPD71747.1"/>
    </source>
</evidence>
<feature type="domain" description="RNA polymerase sigma-70 region 2" evidence="6">
    <location>
        <begin position="40"/>
        <end position="102"/>
    </location>
</feature>
<dbReference type="Pfam" id="PF04542">
    <property type="entry name" value="Sigma70_r2"/>
    <property type="match status" value="1"/>
</dbReference>
<dbReference type="InterPro" id="IPR014284">
    <property type="entry name" value="RNA_pol_sigma-70_dom"/>
</dbReference>
<sequence length="207" mass="24473">MQQSDQQRHAGKANASVHIELVEKARAGNRLAFEKLADLFHHDVFRMVYFRTRSQMDAEDLTQDIFLQAFKSLPELKSVDRFKSWLFSIAVNRVRDFHRRKRIQRLFNFSSVIQKDNDEGSGTQEKPDQLDNLISLDFWKKVELILKGFPAMEREVFILRFMDQLEIKEISQILKKDQSTIKTHLYRALKKFRGSSVILEYFEGDKT</sequence>
<keyword evidence="4" id="KW-0238">DNA-binding</keyword>
<evidence type="ECO:0000256" key="2">
    <source>
        <dbReference type="ARBA" id="ARBA00023015"/>
    </source>
</evidence>
<evidence type="ECO:0000256" key="5">
    <source>
        <dbReference type="ARBA" id="ARBA00023163"/>
    </source>
</evidence>
<dbReference type="GO" id="GO:0006352">
    <property type="term" value="P:DNA-templated transcription initiation"/>
    <property type="evidence" value="ECO:0007669"/>
    <property type="project" value="InterPro"/>
</dbReference>
<dbReference type="PANTHER" id="PTHR43133">
    <property type="entry name" value="RNA POLYMERASE ECF-TYPE SIGMA FACTO"/>
    <property type="match status" value="1"/>
</dbReference>
<evidence type="ECO:0000256" key="3">
    <source>
        <dbReference type="ARBA" id="ARBA00023082"/>
    </source>
</evidence>
<name>A0A445MQK0_9BACT</name>
<evidence type="ECO:0000259" key="6">
    <source>
        <dbReference type="Pfam" id="PF04542"/>
    </source>
</evidence>
<proteinExistence type="inferred from homology"/>
<comment type="similarity">
    <text evidence="1">Belongs to the sigma-70 factor family. ECF subfamily.</text>
</comment>
<evidence type="ECO:0000259" key="7">
    <source>
        <dbReference type="Pfam" id="PF08281"/>
    </source>
</evidence>
<accession>A0A445MQK0</accession>
<dbReference type="GO" id="GO:0016987">
    <property type="term" value="F:sigma factor activity"/>
    <property type="evidence" value="ECO:0007669"/>
    <property type="project" value="UniProtKB-KW"/>
</dbReference>
<dbReference type="InterPro" id="IPR013249">
    <property type="entry name" value="RNA_pol_sigma70_r4_t2"/>
</dbReference>
<dbReference type="GO" id="GO:0003677">
    <property type="term" value="F:DNA binding"/>
    <property type="evidence" value="ECO:0007669"/>
    <property type="project" value="UniProtKB-KW"/>
</dbReference>
<dbReference type="Pfam" id="PF08281">
    <property type="entry name" value="Sigma70_r4_2"/>
    <property type="match status" value="1"/>
</dbReference>
<keyword evidence="2" id="KW-0805">Transcription regulation</keyword>
<dbReference type="Gene3D" id="1.10.1740.10">
    <property type="match status" value="1"/>
</dbReference>
<dbReference type="EMBL" id="OJIN01000004">
    <property type="protein sequence ID" value="SPD71747.1"/>
    <property type="molecule type" value="Genomic_DNA"/>
</dbReference>